<organism evidence="2 3">
    <name type="scientific">Rossellomorea oryzaecorticis</name>
    <dbReference type="NCBI Taxonomy" id="1396505"/>
    <lineage>
        <taxon>Bacteria</taxon>
        <taxon>Bacillati</taxon>
        <taxon>Bacillota</taxon>
        <taxon>Bacilli</taxon>
        <taxon>Bacillales</taxon>
        <taxon>Bacillaceae</taxon>
        <taxon>Rossellomorea</taxon>
    </lineage>
</organism>
<accession>A0ABW8VPW8</accession>
<dbReference type="Proteomes" id="UP001628668">
    <property type="component" value="Unassembled WGS sequence"/>
</dbReference>
<keyword evidence="1" id="KW-0732">Signal</keyword>
<dbReference type="RefSeq" id="WP_411159708.1">
    <property type="nucleotide sequence ID" value="NZ_JBJOSA010000008.1"/>
</dbReference>
<feature type="signal peptide" evidence="1">
    <location>
        <begin position="1"/>
        <end position="23"/>
    </location>
</feature>
<dbReference type="PROSITE" id="PS51257">
    <property type="entry name" value="PROKAR_LIPOPROTEIN"/>
    <property type="match status" value="1"/>
</dbReference>
<evidence type="ECO:0000313" key="2">
    <source>
        <dbReference type="EMBL" id="MFL8937424.1"/>
    </source>
</evidence>
<protein>
    <submittedName>
        <fullName evidence="2">Uncharacterized protein</fullName>
    </submittedName>
</protein>
<name>A0ABW8VPW8_9BACI</name>
<evidence type="ECO:0000313" key="3">
    <source>
        <dbReference type="Proteomes" id="UP001628668"/>
    </source>
</evidence>
<comment type="caution">
    <text evidence="2">The sequence shown here is derived from an EMBL/GenBank/DDBJ whole genome shotgun (WGS) entry which is preliminary data.</text>
</comment>
<sequence length="223" mass="25742">MKRNIASNISILLICLLMTTACENTDKADIGEVSRKIKYESTITTFEHPETKQKYKIVNAYKLYQNYLDEVKKDPDAPYLDIYQEEVIDPIYSDCFEDGEFLHMADPILNADPNHLNVSPTHLTEIQNLIDKIDNQQPEKTIKEALIKSSDILPSEKETTVCVLPSTNKYAEMITVGTGKIEVLYNWQYTEDTLRAGLAHEYHHSIWAEKHWTGQSSLRFWII</sequence>
<evidence type="ECO:0000256" key="1">
    <source>
        <dbReference type="SAM" id="SignalP"/>
    </source>
</evidence>
<dbReference type="EMBL" id="JBJOSA010000008">
    <property type="protein sequence ID" value="MFL8937424.1"/>
    <property type="molecule type" value="Genomic_DNA"/>
</dbReference>
<proteinExistence type="predicted"/>
<gene>
    <name evidence="2" type="ORF">ACKA06_11555</name>
</gene>
<keyword evidence="3" id="KW-1185">Reference proteome</keyword>
<feature type="chain" id="PRO_5046363463" evidence="1">
    <location>
        <begin position="24"/>
        <end position="223"/>
    </location>
</feature>
<reference evidence="2 3" key="1">
    <citation type="submission" date="2024-12" db="EMBL/GenBank/DDBJ databases">
        <authorList>
            <person name="Li X."/>
            <person name="Zhang D."/>
        </authorList>
    </citation>
    <scope>NUCLEOTIDE SEQUENCE [LARGE SCALE GENOMIC DNA]</scope>
    <source>
        <strain evidence="2 3">JCM19602</strain>
    </source>
</reference>